<protein>
    <submittedName>
        <fullName evidence="1">Uncharacterized protein</fullName>
    </submittedName>
</protein>
<accession>B7J719</accession>
<sequence>MLLYRNIEERNIHSVATGVPLRSKKMPKPCWKKQIVSLCAQVVWLKNQSIKLWQLVFEIRNCIFVDARIALLFFGKIPNII</sequence>
<proteinExistence type="predicted"/>
<keyword evidence="2" id="KW-1185">Reference proteome</keyword>
<organism evidence="1 2">
    <name type="scientific">Acidithiobacillus ferrooxidans (strain ATCC 23270 / DSM 14882 / CIP 104768 / NCIMB 8455)</name>
    <name type="common">Ferrobacillus ferrooxidans (strain ATCC 23270)</name>
    <dbReference type="NCBI Taxonomy" id="243159"/>
    <lineage>
        <taxon>Bacteria</taxon>
        <taxon>Pseudomonadati</taxon>
        <taxon>Pseudomonadota</taxon>
        <taxon>Acidithiobacillia</taxon>
        <taxon>Acidithiobacillales</taxon>
        <taxon>Acidithiobacillaceae</taxon>
        <taxon>Acidithiobacillus</taxon>
    </lineage>
</organism>
<reference evidence="1 2" key="1">
    <citation type="journal article" date="2008" name="BMC Genomics">
        <title>Acidithiobacillus ferrooxidans metabolism: from genome sequence to industrial applications.</title>
        <authorList>
            <person name="Valdes J."/>
            <person name="Pedroso I."/>
            <person name="Quatrini R."/>
            <person name="Dodson R.J."/>
            <person name="Tettelin H."/>
            <person name="Blake R.II."/>
            <person name="Eisen J.A."/>
            <person name="Holmes D.S."/>
        </authorList>
    </citation>
    <scope>NUCLEOTIDE SEQUENCE [LARGE SCALE GENOMIC DNA]</scope>
    <source>
        <strain evidence="2">ATCC 23270 / DSM 14882 / CIP 104768 / NCIMB 8455</strain>
    </source>
</reference>
<dbReference type="AlphaFoldDB" id="B7J719"/>
<dbReference type="EMBL" id="CP001219">
    <property type="protein sequence ID" value="ACK78870.1"/>
    <property type="molecule type" value="Genomic_DNA"/>
</dbReference>
<evidence type="ECO:0000313" key="1">
    <source>
        <dbReference type="EMBL" id="ACK78870.1"/>
    </source>
</evidence>
<gene>
    <name evidence="1" type="ordered locus">AFE_2484</name>
</gene>
<dbReference type="HOGENOM" id="CLU_2566044_0_0_6"/>
<evidence type="ECO:0000313" key="2">
    <source>
        <dbReference type="Proteomes" id="UP000001362"/>
    </source>
</evidence>
<name>B7J719_ACIF2</name>
<dbReference type="KEGG" id="afr:AFE_2484"/>
<dbReference type="Proteomes" id="UP000001362">
    <property type="component" value="Chromosome"/>
</dbReference>
<dbReference type="PaxDb" id="243159-AFE_2484"/>